<dbReference type="HOGENOM" id="CLU_1420967_0_0_10"/>
<dbReference type="RefSeq" id="WP_009134172.1">
    <property type="nucleotide sequence ID" value="NZ_CP102250.1"/>
</dbReference>
<accession>G5H9Q1</accession>
<keyword evidence="2" id="KW-1185">Reference proteome</keyword>
<dbReference type="AlphaFoldDB" id="G5H9Q1"/>
<name>G5H9Q1_9BACT</name>
<evidence type="ECO:0000313" key="1">
    <source>
        <dbReference type="EMBL" id="EHB91317.1"/>
    </source>
</evidence>
<dbReference type="GO" id="GO:0005996">
    <property type="term" value="P:monosaccharide metabolic process"/>
    <property type="evidence" value="ECO:0007669"/>
    <property type="project" value="InterPro"/>
</dbReference>
<comment type="caution">
    <text evidence="1">The sequence shown here is derived from an EMBL/GenBank/DDBJ whole genome shotgun (WGS) entry which is preliminary data.</text>
</comment>
<dbReference type="GeneID" id="92815604"/>
<protein>
    <recommendedName>
        <fullName evidence="3">D-ribose pyranase</fullName>
    </recommendedName>
</protein>
<dbReference type="STRING" id="742725.HMPREF9450_01366"/>
<dbReference type="GO" id="GO:0048029">
    <property type="term" value="F:monosaccharide binding"/>
    <property type="evidence" value="ECO:0007669"/>
    <property type="project" value="InterPro"/>
</dbReference>
<dbReference type="OrthoDB" id="1357291at2"/>
<proteinExistence type="predicted"/>
<dbReference type="PROSITE" id="PS51257">
    <property type="entry name" value="PROKAR_LIPOPROTEIN"/>
    <property type="match status" value="1"/>
</dbReference>
<dbReference type="PATRIC" id="fig|742725.3.peg.1447"/>
<dbReference type="GO" id="GO:0016853">
    <property type="term" value="F:isomerase activity"/>
    <property type="evidence" value="ECO:0007669"/>
    <property type="project" value="InterPro"/>
</dbReference>
<dbReference type="Gene3D" id="3.40.1650.10">
    <property type="entry name" value="RbsD-like domain"/>
    <property type="match status" value="1"/>
</dbReference>
<gene>
    <name evidence="1" type="ORF">HMPREF9450_01366</name>
</gene>
<evidence type="ECO:0000313" key="2">
    <source>
        <dbReference type="Proteomes" id="UP000006008"/>
    </source>
</evidence>
<dbReference type="eggNOG" id="ENOG5032T2Q">
    <property type="taxonomic scope" value="Bacteria"/>
</dbReference>
<dbReference type="EMBL" id="ADLD01000013">
    <property type="protein sequence ID" value="EHB91317.1"/>
    <property type="molecule type" value="Genomic_DNA"/>
</dbReference>
<organism evidence="1 2">
    <name type="scientific">Alistipes indistinctus YIT 12060</name>
    <dbReference type="NCBI Taxonomy" id="742725"/>
    <lineage>
        <taxon>Bacteria</taxon>
        <taxon>Pseudomonadati</taxon>
        <taxon>Bacteroidota</taxon>
        <taxon>Bacteroidia</taxon>
        <taxon>Bacteroidales</taxon>
        <taxon>Rikenellaceae</taxon>
        <taxon>Alistipes</taxon>
    </lineage>
</organism>
<dbReference type="InterPro" id="IPR023750">
    <property type="entry name" value="RbsD-like_sf"/>
</dbReference>
<sequence>MKSLIICALGSLFFGCHHQPKEASVPPAITNTQAADTMWKKEFEQLLPKLGHRNWILVVDKAFPLQSAPGIVTINTGEPMRPVLGELVRMLEKASHVKPVYYTDLELNSLSDDLCPGAEQARTEIFQALQDAQVNTILHEEVFSKIDTASKLFTTVVLKTESTIPYSSVFIELDCGYWSAAAEKALRTKMKSRPKR</sequence>
<reference evidence="1 2" key="1">
    <citation type="submission" date="2011-08" db="EMBL/GenBank/DDBJ databases">
        <title>The Genome Sequence of Alistipes indistinctus YIT 12060.</title>
        <authorList>
            <consortium name="The Broad Institute Genome Sequencing Platform"/>
            <person name="Earl A."/>
            <person name="Ward D."/>
            <person name="Feldgarden M."/>
            <person name="Gevers D."/>
            <person name="Morotomi M."/>
            <person name="Young S.K."/>
            <person name="Zeng Q."/>
            <person name="Gargeya S."/>
            <person name="Fitzgerald M."/>
            <person name="Haas B."/>
            <person name="Abouelleil A."/>
            <person name="Alvarado L."/>
            <person name="Arachchi H.M."/>
            <person name="Berlin A."/>
            <person name="Brown A."/>
            <person name="Chapman S.B."/>
            <person name="Chen Z."/>
            <person name="Dunbar C."/>
            <person name="Freedman E."/>
            <person name="Gearin G."/>
            <person name="Gellesch M."/>
            <person name="Goldberg J."/>
            <person name="Griggs A."/>
            <person name="Gujja S."/>
            <person name="Heiman D."/>
            <person name="Howarth C."/>
            <person name="Larson L."/>
            <person name="Lui A."/>
            <person name="MacDonald P.J.P."/>
            <person name="Montmayeur A."/>
            <person name="Murphy C."/>
            <person name="Neiman D."/>
            <person name="Pearson M."/>
            <person name="Priest M."/>
            <person name="Roberts A."/>
            <person name="Saif S."/>
            <person name="Shea T."/>
            <person name="Shenoy N."/>
            <person name="Sisk P."/>
            <person name="Stolte C."/>
            <person name="Sykes S."/>
            <person name="Wortman J."/>
            <person name="Nusbaum C."/>
            <person name="Birren B."/>
        </authorList>
    </citation>
    <scope>NUCLEOTIDE SEQUENCE [LARGE SCALE GENOMIC DNA]</scope>
    <source>
        <strain evidence="1 2">YIT 12060</strain>
    </source>
</reference>
<dbReference type="Proteomes" id="UP000006008">
    <property type="component" value="Unassembled WGS sequence"/>
</dbReference>
<evidence type="ECO:0008006" key="3">
    <source>
        <dbReference type="Google" id="ProtNLM"/>
    </source>
</evidence>